<dbReference type="RefSeq" id="XP_029755800.1">
    <property type="nucleotide sequence ID" value="XM_029906419.1"/>
</dbReference>
<organism evidence="2 3">
    <name type="scientific">Aureobasidium pullulans EXF-150</name>
    <dbReference type="NCBI Taxonomy" id="1043002"/>
    <lineage>
        <taxon>Eukaryota</taxon>
        <taxon>Fungi</taxon>
        <taxon>Dikarya</taxon>
        <taxon>Ascomycota</taxon>
        <taxon>Pezizomycotina</taxon>
        <taxon>Dothideomycetes</taxon>
        <taxon>Dothideomycetidae</taxon>
        <taxon>Dothideales</taxon>
        <taxon>Saccotheciaceae</taxon>
        <taxon>Aureobasidium</taxon>
    </lineage>
</organism>
<sequence>MGHPQTWAGLCPRSPAVHESKRHDADNTVALSTSNTSSRLSPCAFSGFHIYLLPPFTFHPSFPFGNTRLPSLVSSIISRLGSGKSLDPARPTLLAFGESTTSQARQPKPVQASSVFSSTDTTNTHLHSIPSSCLWHPPSFRSSSSSGISTLPDSIATYTHRDSLLLVPSSSLS</sequence>
<feature type="compositionally biased region" description="Polar residues" evidence="1">
    <location>
        <begin position="98"/>
        <end position="117"/>
    </location>
</feature>
<reference evidence="2 3" key="1">
    <citation type="journal article" date="2014" name="BMC Genomics">
        <title>Genome sequencing of four Aureobasidium pullulans varieties: biotechnological potential, stress tolerance, and description of new species.</title>
        <authorList>
            <person name="Gostin Ar C."/>
            <person name="Ohm R.A."/>
            <person name="Kogej T."/>
            <person name="Sonjak S."/>
            <person name="Turk M."/>
            <person name="Zajc J."/>
            <person name="Zalar P."/>
            <person name="Grube M."/>
            <person name="Sun H."/>
            <person name="Han J."/>
            <person name="Sharma A."/>
            <person name="Chiniquy J."/>
            <person name="Ngan C.Y."/>
            <person name="Lipzen A."/>
            <person name="Barry K."/>
            <person name="Grigoriev I.V."/>
            <person name="Gunde-Cimerman N."/>
        </authorList>
    </citation>
    <scope>NUCLEOTIDE SEQUENCE [LARGE SCALE GENOMIC DNA]</scope>
    <source>
        <strain evidence="2 3">EXF-150</strain>
    </source>
</reference>
<evidence type="ECO:0000313" key="3">
    <source>
        <dbReference type="Proteomes" id="UP000030706"/>
    </source>
</evidence>
<evidence type="ECO:0000256" key="1">
    <source>
        <dbReference type="SAM" id="MobiDB-lite"/>
    </source>
</evidence>
<name>A0A074X2M8_AURPU</name>
<evidence type="ECO:0000313" key="2">
    <source>
        <dbReference type="EMBL" id="KEQ79613.1"/>
    </source>
</evidence>
<accession>A0A074X2M8</accession>
<feature type="region of interest" description="Disordered" evidence="1">
    <location>
        <begin position="97"/>
        <end position="117"/>
    </location>
</feature>
<feature type="compositionally biased region" description="Basic and acidic residues" evidence="1">
    <location>
        <begin position="16"/>
        <end position="25"/>
    </location>
</feature>
<dbReference type="AlphaFoldDB" id="A0A074X2M8"/>
<keyword evidence="3" id="KW-1185">Reference proteome</keyword>
<dbReference type="HOGENOM" id="CLU_1547233_0_0_1"/>
<dbReference type="EMBL" id="KL585004">
    <property type="protein sequence ID" value="KEQ79613.1"/>
    <property type="molecule type" value="Genomic_DNA"/>
</dbReference>
<gene>
    <name evidence="2" type="ORF">M438DRAFT_349536</name>
</gene>
<proteinExistence type="predicted"/>
<feature type="region of interest" description="Disordered" evidence="1">
    <location>
        <begin position="1"/>
        <end position="25"/>
    </location>
</feature>
<dbReference type="GeneID" id="40748725"/>
<protein>
    <submittedName>
        <fullName evidence="2">Uncharacterized protein</fullName>
    </submittedName>
</protein>
<dbReference type="Proteomes" id="UP000030706">
    <property type="component" value="Unassembled WGS sequence"/>
</dbReference>